<evidence type="ECO:0000313" key="2">
    <source>
        <dbReference type="EMBL" id="KAF2183420.1"/>
    </source>
</evidence>
<keyword evidence="3" id="KW-1185">Reference proteome</keyword>
<feature type="region of interest" description="Disordered" evidence="1">
    <location>
        <begin position="37"/>
        <end position="121"/>
    </location>
</feature>
<sequence>MYMTYTISQDNTTGAETCNRERLCAVKNREVVLKAKAKRTRGAPVQSDFPPVLLGINGDSRNGRVPSPHNPRADLNGTQPSPAPSRYATLSPIPGPRPGIHFTRDRGTNICSDRAQDGDSP</sequence>
<dbReference type="EMBL" id="ML994643">
    <property type="protein sequence ID" value="KAF2183420.1"/>
    <property type="molecule type" value="Genomic_DNA"/>
</dbReference>
<evidence type="ECO:0000313" key="3">
    <source>
        <dbReference type="Proteomes" id="UP000800200"/>
    </source>
</evidence>
<evidence type="ECO:0000256" key="1">
    <source>
        <dbReference type="SAM" id="MobiDB-lite"/>
    </source>
</evidence>
<name>A0A6A6DZP7_9PEZI</name>
<dbReference type="AlphaFoldDB" id="A0A6A6DZP7"/>
<proteinExistence type="predicted"/>
<reference evidence="2" key="1">
    <citation type="journal article" date="2020" name="Stud. Mycol.">
        <title>101 Dothideomycetes genomes: a test case for predicting lifestyles and emergence of pathogens.</title>
        <authorList>
            <person name="Haridas S."/>
            <person name="Albert R."/>
            <person name="Binder M."/>
            <person name="Bloem J."/>
            <person name="Labutti K."/>
            <person name="Salamov A."/>
            <person name="Andreopoulos B."/>
            <person name="Baker S."/>
            <person name="Barry K."/>
            <person name="Bills G."/>
            <person name="Bluhm B."/>
            <person name="Cannon C."/>
            <person name="Castanera R."/>
            <person name="Culley D."/>
            <person name="Daum C."/>
            <person name="Ezra D."/>
            <person name="Gonzalez J."/>
            <person name="Henrissat B."/>
            <person name="Kuo A."/>
            <person name="Liang C."/>
            <person name="Lipzen A."/>
            <person name="Lutzoni F."/>
            <person name="Magnuson J."/>
            <person name="Mondo S."/>
            <person name="Nolan M."/>
            <person name="Ohm R."/>
            <person name="Pangilinan J."/>
            <person name="Park H.-J."/>
            <person name="Ramirez L."/>
            <person name="Alfaro M."/>
            <person name="Sun H."/>
            <person name="Tritt A."/>
            <person name="Yoshinaga Y."/>
            <person name="Zwiers L.-H."/>
            <person name="Turgeon B."/>
            <person name="Goodwin S."/>
            <person name="Spatafora J."/>
            <person name="Crous P."/>
            <person name="Grigoriev I."/>
        </authorList>
    </citation>
    <scope>NUCLEOTIDE SEQUENCE</scope>
    <source>
        <strain evidence="2">CBS 207.26</strain>
    </source>
</reference>
<protein>
    <submittedName>
        <fullName evidence="2">Uncharacterized protein</fullName>
    </submittedName>
</protein>
<gene>
    <name evidence="2" type="ORF">K469DRAFT_211695</name>
</gene>
<accession>A0A6A6DZP7</accession>
<dbReference type="Proteomes" id="UP000800200">
    <property type="component" value="Unassembled WGS sequence"/>
</dbReference>
<organism evidence="2 3">
    <name type="scientific">Zopfia rhizophila CBS 207.26</name>
    <dbReference type="NCBI Taxonomy" id="1314779"/>
    <lineage>
        <taxon>Eukaryota</taxon>
        <taxon>Fungi</taxon>
        <taxon>Dikarya</taxon>
        <taxon>Ascomycota</taxon>
        <taxon>Pezizomycotina</taxon>
        <taxon>Dothideomycetes</taxon>
        <taxon>Dothideomycetes incertae sedis</taxon>
        <taxon>Zopfiaceae</taxon>
        <taxon>Zopfia</taxon>
    </lineage>
</organism>